<dbReference type="Proteomes" id="UP000003688">
    <property type="component" value="Unassembled WGS sequence"/>
</dbReference>
<feature type="transmembrane region" description="Helical" evidence="4">
    <location>
        <begin position="242"/>
        <end position="259"/>
    </location>
</feature>
<dbReference type="Pfam" id="PF13424">
    <property type="entry name" value="TPR_12"/>
    <property type="match status" value="1"/>
</dbReference>
<feature type="transmembrane region" description="Helical" evidence="4">
    <location>
        <begin position="90"/>
        <end position="109"/>
    </location>
</feature>
<evidence type="ECO:0000313" key="6">
    <source>
        <dbReference type="EMBL" id="EEF57394.1"/>
    </source>
</evidence>
<feature type="transmembrane region" description="Helical" evidence="4">
    <location>
        <begin position="146"/>
        <end position="163"/>
    </location>
</feature>
<dbReference type="STRING" id="320771.Cflav_PD0367"/>
<feature type="repeat" description="TPR" evidence="3">
    <location>
        <begin position="571"/>
        <end position="604"/>
    </location>
</feature>
<feature type="repeat" description="TPR" evidence="3">
    <location>
        <begin position="503"/>
        <end position="536"/>
    </location>
</feature>
<gene>
    <name evidence="6" type="ORF">Cflav_PD0367</name>
</gene>
<evidence type="ECO:0000256" key="2">
    <source>
        <dbReference type="ARBA" id="ARBA00022803"/>
    </source>
</evidence>
<organism evidence="6 7">
    <name type="scientific">Pedosphaera parvula (strain Ellin514)</name>
    <dbReference type="NCBI Taxonomy" id="320771"/>
    <lineage>
        <taxon>Bacteria</taxon>
        <taxon>Pseudomonadati</taxon>
        <taxon>Verrucomicrobiota</taxon>
        <taxon>Pedosphaerae</taxon>
        <taxon>Pedosphaerales</taxon>
        <taxon>Pedosphaeraceae</taxon>
        <taxon>Pedosphaera</taxon>
    </lineage>
</organism>
<dbReference type="Pfam" id="PF13231">
    <property type="entry name" value="PMT_2"/>
    <property type="match status" value="1"/>
</dbReference>
<dbReference type="Pfam" id="PF13414">
    <property type="entry name" value="TPR_11"/>
    <property type="match status" value="1"/>
</dbReference>
<proteinExistence type="predicted"/>
<dbReference type="PANTHER" id="PTHR44227:SF3">
    <property type="entry name" value="PROTEIN O-MANNOSYL-TRANSFERASE TMTC4"/>
    <property type="match status" value="1"/>
</dbReference>
<keyword evidence="4" id="KW-1133">Transmembrane helix</keyword>
<dbReference type="RefSeq" id="WP_007418566.1">
    <property type="nucleotide sequence ID" value="NZ_ABOX02000070.1"/>
</dbReference>
<dbReference type="SUPFAM" id="SSF48452">
    <property type="entry name" value="TPR-like"/>
    <property type="match status" value="1"/>
</dbReference>
<dbReference type="PROSITE" id="PS50293">
    <property type="entry name" value="TPR_REGION"/>
    <property type="match status" value="2"/>
</dbReference>
<feature type="transmembrane region" description="Helical" evidence="4">
    <location>
        <begin position="363"/>
        <end position="381"/>
    </location>
</feature>
<feature type="transmembrane region" description="Helical" evidence="4">
    <location>
        <begin position="393"/>
        <end position="416"/>
    </location>
</feature>
<keyword evidence="2 3" id="KW-0802">TPR repeat</keyword>
<dbReference type="Pfam" id="PF00515">
    <property type="entry name" value="TPR_1"/>
    <property type="match status" value="1"/>
</dbReference>
<feature type="repeat" description="TPR" evidence="3">
    <location>
        <begin position="605"/>
        <end position="638"/>
    </location>
</feature>
<keyword evidence="4" id="KW-0472">Membrane</keyword>
<sequence>MDSQKQKRQFWIVCLVLALGSFIIYFQLLHNGFINYDDPDYVTTNPHVKAGIRASNLFWAFTTGHASNWHPLTWISHMIDSSLFGANPTGHHLTSLLFHIANALLLFAFLNRTTGLLWRSAFVAALFAWHPLHVESVAWIAERKDVLSTLFWLLTMIAYVRYAEKPDRKKYLLTLLLFALGLLSKPMVVTLPFVLLLMDLWPLNRVILFNPGPESTTSPNVPTTAKAVCRPMNWNRLLLEKVPFLLLSVISCAVTFYVQKRSGAVATLDRISVLQRFDNAPVAYFRYVWKMVFPTDLAVLYPLQNWTALQVIGSVIFLLMVLSAVMFKVRRYPYLLAGWLWFVGTLIPVIGFVQVGMQSMADRYTYIPLIGLFIVVTWGICEMAASLKLPNSLISSAAVLILISCGVLTASQLQIWQNSVTLFKHTLDVTRDNVIARENLGFAYHELKQYDEAFNEFSAALKINPNEPHALLGMGMLCSDKGDYQKAIEYFNAALKNKIPRYAVTRLLLGNALFDQGKLPEAADQYREALRVEPDLLDANHRLGLVLFKLNLTREAISYFNAELRVESDLPDTRYLLGECYKKLGNLTAAIAHYQSALEITPDFIPARQQLGILLAQQGNTSEAQRHFQRIVELQPTNELAHFSLAATLELQGKLDEAAAHFSQAVRLAPTDYEALRRLAGIFVRQRQFGPAIQNLRYAEKLQPDSPKILANLASLLASCPQPELRNGPEALQLAQKAYELSDKSLTFLSILDVAYARIGQFDDAIKTAQKVQEQAVANNQRSLADAAAQRLELYRAGKAYEQ</sequence>
<dbReference type="AlphaFoldDB" id="B9XRY3"/>
<feature type="transmembrane region" description="Helical" evidence="4">
    <location>
        <begin position="307"/>
        <end position="327"/>
    </location>
</feature>
<dbReference type="Gene3D" id="1.25.40.10">
    <property type="entry name" value="Tetratricopeptide repeat domain"/>
    <property type="match status" value="3"/>
</dbReference>
<feature type="transmembrane region" description="Helical" evidence="4">
    <location>
        <begin position="9"/>
        <end position="28"/>
    </location>
</feature>
<feature type="repeat" description="TPR" evidence="3">
    <location>
        <begin position="468"/>
        <end position="501"/>
    </location>
</feature>
<feature type="repeat" description="TPR" evidence="3">
    <location>
        <begin position="639"/>
        <end position="672"/>
    </location>
</feature>
<feature type="transmembrane region" description="Helical" evidence="4">
    <location>
        <begin position="334"/>
        <end position="357"/>
    </location>
</feature>
<comment type="caution">
    <text evidence="6">The sequence shown here is derived from an EMBL/GenBank/DDBJ whole genome shotgun (WGS) entry which is preliminary data.</text>
</comment>
<dbReference type="PANTHER" id="PTHR44227">
    <property type="match status" value="1"/>
</dbReference>
<feature type="domain" description="Glycosyltransferase RgtA/B/C/D-like" evidence="5">
    <location>
        <begin position="81"/>
        <end position="202"/>
    </location>
</feature>
<dbReference type="InterPro" id="IPR011990">
    <property type="entry name" value="TPR-like_helical_dom_sf"/>
</dbReference>
<feature type="transmembrane region" description="Helical" evidence="4">
    <location>
        <begin position="175"/>
        <end position="198"/>
    </location>
</feature>
<dbReference type="PROSITE" id="PS50005">
    <property type="entry name" value="TPR"/>
    <property type="match status" value="6"/>
</dbReference>
<name>B9XRY3_PEDPL</name>
<keyword evidence="1" id="KW-0677">Repeat</keyword>
<keyword evidence="7" id="KW-1185">Reference proteome</keyword>
<dbReference type="OrthoDB" id="182974at2"/>
<reference evidence="6 7" key="1">
    <citation type="journal article" date="2011" name="J. Bacteriol.">
        <title>Genome sequence of 'Pedosphaera parvula' Ellin514, an aerobic Verrucomicrobial isolate from pasture soil.</title>
        <authorList>
            <person name="Kant R."/>
            <person name="van Passel M.W."/>
            <person name="Sangwan P."/>
            <person name="Palva A."/>
            <person name="Lucas S."/>
            <person name="Copeland A."/>
            <person name="Lapidus A."/>
            <person name="Glavina Del Rio T."/>
            <person name="Dalin E."/>
            <person name="Tice H."/>
            <person name="Bruce D."/>
            <person name="Goodwin L."/>
            <person name="Pitluck S."/>
            <person name="Chertkov O."/>
            <person name="Larimer F.W."/>
            <person name="Land M.L."/>
            <person name="Hauser L."/>
            <person name="Brettin T.S."/>
            <person name="Detter J.C."/>
            <person name="Han S."/>
            <person name="de Vos W.M."/>
            <person name="Janssen P.H."/>
            <person name="Smidt H."/>
        </authorList>
    </citation>
    <scope>NUCLEOTIDE SEQUENCE [LARGE SCALE GENOMIC DNA]</scope>
    <source>
        <strain evidence="6 7">Ellin514</strain>
    </source>
</reference>
<keyword evidence="4" id="KW-0812">Transmembrane</keyword>
<feature type="repeat" description="TPR" evidence="3">
    <location>
        <begin position="434"/>
        <end position="467"/>
    </location>
</feature>
<dbReference type="InterPro" id="IPR019734">
    <property type="entry name" value="TPR_rpt"/>
</dbReference>
<dbReference type="Pfam" id="PF13432">
    <property type="entry name" value="TPR_16"/>
    <property type="match status" value="1"/>
</dbReference>
<evidence type="ECO:0000259" key="5">
    <source>
        <dbReference type="Pfam" id="PF13231"/>
    </source>
</evidence>
<evidence type="ECO:0000256" key="3">
    <source>
        <dbReference type="PROSITE-ProRule" id="PRU00339"/>
    </source>
</evidence>
<evidence type="ECO:0000256" key="4">
    <source>
        <dbReference type="SAM" id="Phobius"/>
    </source>
</evidence>
<evidence type="ECO:0000313" key="7">
    <source>
        <dbReference type="Proteomes" id="UP000003688"/>
    </source>
</evidence>
<dbReference type="EMBL" id="ABOX02000070">
    <property type="protein sequence ID" value="EEF57394.1"/>
    <property type="molecule type" value="Genomic_DNA"/>
</dbReference>
<evidence type="ECO:0000256" key="1">
    <source>
        <dbReference type="ARBA" id="ARBA00022737"/>
    </source>
</evidence>
<dbReference type="InterPro" id="IPR052346">
    <property type="entry name" value="O-mannosyl-transferase_TMTC"/>
</dbReference>
<accession>B9XRY3</accession>
<dbReference type="SMART" id="SM00028">
    <property type="entry name" value="TPR"/>
    <property type="match status" value="9"/>
</dbReference>
<protein>
    <submittedName>
        <fullName evidence="6">Tetratricopeptide TPR_2 repeat protein</fullName>
    </submittedName>
</protein>
<dbReference type="InterPro" id="IPR038731">
    <property type="entry name" value="RgtA/B/C-like"/>
</dbReference>